<evidence type="ECO:0000313" key="1">
    <source>
        <dbReference type="EMBL" id="GFM35368.1"/>
    </source>
</evidence>
<comment type="caution">
    <text evidence="1">The sequence shown here is derived from an EMBL/GenBank/DDBJ whole genome shotgun (WGS) entry which is preliminary data.</text>
</comment>
<reference evidence="1 2" key="1">
    <citation type="submission" date="2020-05" db="EMBL/GenBank/DDBJ databases">
        <title>Draft genome sequence of Desulfovibrio psychrotolerans JS1T.</title>
        <authorList>
            <person name="Ueno A."/>
            <person name="Tamazawa S."/>
            <person name="Tamamura S."/>
            <person name="Murakami T."/>
            <person name="Kiyama T."/>
            <person name="Inomata H."/>
            <person name="Amano Y."/>
            <person name="Miyakawa K."/>
            <person name="Tamaki H."/>
            <person name="Naganuma T."/>
            <person name="Kaneko K."/>
        </authorList>
    </citation>
    <scope>NUCLEOTIDE SEQUENCE [LARGE SCALE GENOMIC DNA]</scope>
    <source>
        <strain evidence="1 2">JS1</strain>
    </source>
</reference>
<sequence>MRKAITFVGKALLLIGFLVVCLSAGSSYSERISEVAKGQGQHSMRRAVSPVMSMEGAVRN</sequence>
<dbReference type="RefSeq" id="WP_174408097.1">
    <property type="nucleotide sequence ID" value="NZ_BLVP01000001.1"/>
</dbReference>
<protein>
    <submittedName>
        <fullName evidence="1">Uncharacterized protein</fullName>
    </submittedName>
</protein>
<organism evidence="1 2">
    <name type="scientific">Desulfovibrio psychrotolerans</name>
    <dbReference type="NCBI Taxonomy" id="415242"/>
    <lineage>
        <taxon>Bacteria</taxon>
        <taxon>Pseudomonadati</taxon>
        <taxon>Thermodesulfobacteriota</taxon>
        <taxon>Desulfovibrionia</taxon>
        <taxon>Desulfovibrionales</taxon>
        <taxon>Desulfovibrionaceae</taxon>
        <taxon>Desulfovibrio</taxon>
    </lineage>
</organism>
<evidence type="ECO:0000313" key="2">
    <source>
        <dbReference type="Proteomes" id="UP000503820"/>
    </source>
</evidence>
<keyword evidence="2" id="KW-1185">Reference proteome</keyword>
<accession>A0A7J0BP28</accession>
<gene>
    <name evidence="1" type="ORF">DSM19430T_00520</name>
</gene>
<dbReference type="AlphaFoldDB" id="A0A7J0BP28"/>
<dbReference type="EMBL" id="BLVP01000001">
    <property type="protein sequence ID" value="GFM35368.1"/>
    <property type="molecule type" value="Genomic_DNA"/>
</dbReference>
<dbReference type="Proteomes" id="UP000503820">
    <property type="component" value="Unassembled WGS sequence"/>
</dbReference>
<proteinExistence type="predicted"/>
<name>A0A7J0BP28_9BACT</name>